<dbReference type="RefSeq" id="WP_078672390.1">
    <property type="nucleotide sequence ID" value="NZ_FUWZ01000006.1"/>
</dbReference>
<proteinExistence type="predicted"/>
<reference evidence="2" key="1">
    <citation type="submission" date="2017-02" db="EMBL/GenBank/DDBJ databases">
        <authorList>
            <person name="Varghese N."/>
            <person name="Submissions S."/>
        </authorList>
    </citation>
    <scope>NUCLEOTIDE SEQUENCE [LARGE SCALE GENOMIC DNA]</scope>
    <source>
        <strain evidence="2">DSM 22224</strain>
    </source>
</reference>
<dbReference type="EMBL" id="FUWZ01000006">
    <property type="protein sequence ID" value="SKA42758.1"/>
    <property type="molecule type" value="Genomic_DNA"/>
</dbReference>
<dbReference type="OrthoDB" id="1446793at2"/>
<gene>
    <name evidence="1" type="ORF">SAMN04488128_10616</name>
</gene>
<dbReference type="AlphaFoldDB" id="A0A1T4TR20"/>
<dbReference type="STRING" id="634771.SAMN04488128_10616"/>
<sequence length="134" mass="15138">MEYTDLTPSLQAAIAKAENIAIEQIQLQRDFEPFILSGDPLDAIQRIKTRDMDGILDMAEELLSETDDSETAVLAYKDRITLNDGAFDAIVCQIYNVEEDTGYSFGQLYQIGDGNIHFLNKRVFLGKVRNLLIF</sequence>
<organism evidence="1 2">
    <name type="scientific">Chitinophaga eiseniae</name>
    <dbReference type="NCBI Taxonomy" id="634771"/>
    <lineage>
        <taxon>Bacteria</taxon>
        <taxon>Pseudomonadati</taxon>
        <taxon>Bacteroidota</taxon>
        <taxon>Chitinophagia</taxon>
        <taxon>Chitinophagales</taxon>
        <taxon>Chitinophagaceae</taxon>
        <taxon>Chitinophaga</taxon>
    </lineage>
</organism>
<accession>A0A1T4TR20</accession>
<dbReference type="Proteomes" id="UP000190367">
    <property type="component" value="Unassembled WGS sequence"/>
</dbReference>
<keyword evidence="2" id="KW-1185">Reference proteome</keyword>
<evidence type="ECO:0000313" key="1">
    <source>
        <dbReference type="EMBL" id="SKA42758.1"/>
    </source>
</evidence>
<evidence type="ECO:0000313" key="2">
    <source>
        <dbReference type="Proteomes" id="UP000190367"/>
    </source>
</evidence>
<protein>
    <submittedName>
        <fullName evidence="1">Uncharacterized protein</fullName>
    </submittedName>
</protein>
<name>A0A1T4TR20_9BACT</name>